<feature type="domain" description="DUF8040" evidence="11">
    <location>
        <begin position="84"/>
        <end position="175"/>
    </location>
</feature>
<dbReference type="GO" id="GO:0046872">
    <property type="term" value="F:metal ion binding"/>
    <property type="evidence" value="ECO:0007669"/>
    <property type="project" value="UniProtKB-KW"/>
</dbReference>
<dbReference type="GO" id="GO:0005634">
    <property type="term" value="C:nucleus"/>
    <property type="evidence" value="ECO:0007669"/>
    <property type="project" value="UniProtKB-SubCell"/>
</dbReference>
<dbReference type="InterPro" id="IPR027806">
    <property type="entry name" value="HARBI1_dom"/>
</dbReference>
<keyword evidence="7" id="KW-0539">Nucleus</keyword>
<evidence type="ECO:0008006" key="14">
    <source>
        <dbReference type="Google" id="ProtNLM"/>
    </source>
</evidence>
<comment type="caution">
    <text evidence="12">The sequence shown here is derived from an EMBL/GenBank/DDBJ whole genome shotgun (WGS) entry which is preliminary data.</text>
</comment>
<keyword evidence="13" id="KW-1185">Reference proteome</keyword>
<evidence type="ECO:0000256" key="9">
    <source>
        <dbReference type="SAM" id="MobiDB-lite"/>
    </source>
</evidence>
<evidence type="ECO:0000256" key="2">
    <source>
        <dbReference type="ARBA" id="ARBA00004123"/>
    </source>
</evidence>
<evidence type="ECO:0000256" key="8">
    <source>
        <dbReference type="SAM" id="Coils"/>
    </source>
</evidence>
<evidence type="ECO:0000313" key="13">
    <source>
        <dbReference type="Proteomes" id="UP001168877"/>
    </source>
</evidence>
<evidence type="ECO:0000256" key="4">
    <source>
        <dbReference type="ARBA" id="ARBA00022722"/>
    </source>
</evidence>
<name>A0AA39S413_ACESA</name>
<feature type="region of interest" description="Disordered" evidence="9">
    <location>
        <begin position="1"/>
        <end position="40"/>
    </location>
</feature>
<evidence type="ECO:0000259" key="11">
    <source>
        <dbReference type="Pfam" id="PF26138"/>
    </source>
</evidence>
<dbReference type="Proteomes" id="UP001168877">
    <property type="component" value="Unassembled WGS sequence"/>
</dbReference>
<keyword evidence="8" id="KW-0175">Coiled coil</keyword>
<evidence type="ECO:0000256" key="6">
    <source>
        <dbReference type="ARBA" id="ARBA00022801"/>
    </source>
</evidence>
<keyword evidence="6" id="KW-0378">Hydrolase</keyword>
<gene>
    <name evidence="12" type="ORF">LWI29_020963</name>
</gene>
<evidence type="ECO:0000313" key="12">
    <source>
        <dbReference type="EMBL" id="KAK0589981.1"/>
    </source>
</evidence>
<organism evidence="12 13">
    <name type="scientific">Acer saccharum</name>
    <name type="common">Sugar maple</name>
    <dbReference type="NCBI Taxonomy" id="4024"/>
    <lineage>
        <taxon>Eukaryota</taxon>
        <taxon>Viridiplantae</taxon>
        <taxon>Streptophyta</taxon>
        <taxon>Embryophyta</taxon>
        <taxon>Tracheophyta</taxon>
        <taxon>Spermatophyta</taxon>
        <taxon>Magnoliopsida</taxon>
        <taxon>eudicotyledons</taxon>
        <taxon>Gunneridae</taxon>
        <taxon>Pentapetalae</taxon>
        <taxon>rosids</taxon>
        <taxon>malvids</taxon>
        <taxon>Sapindales</taxon>
        <taxon>Sapindaceae</taxon>
        <taxon>Hippocastanoideae</taxon>
        <taxon>Acereae</taxon>
        <taxon>Acer</taxon>
    </lineage>
</organism>
<feature type="region of interest" description="Disordered" evidence="9">
    <location>
        <begin position="273"/>
        <end position="305"/>
    </location>
</feature>
<protein>
    <recommendedName>
        <fullName evidence="14">DDE Tnp4 domain-containing protein</fullName>
    </recommendedName>
</protein>
<dbReference type="InterPro" id="IPR058353">
    <property type="entry name" value="DUF8040"/>
</dbReference>
<evidence type="ECO:0000256" key="1">
    <source>
        <dbReference type="ARBA" id="ARBA00001968"/>
    </source>
</evidence>
<dbReference type="GO" id="GO:0016787">
    <property type="term" value="F:hydrolase activity"/>
    <property type="evidence" value="ECO:0007669"/>
    <property type="project" value="UniProtKB-KW"/>
</dbReference>
<dbReference type="Pfam" id="PF26138">
    <property type="entry name" value="DUF8040"/>
    <property type="match status" value="1"/>
</dbReference>
<reference evidence="12" key="1">
    <citation type="journal article" date="2022" name="Plant J.">
        <title>Strategies of tolerance reflected in two North American maple genomes.</title>
        <authorList>
            <person name="McEvoy S.L."/>
            <person name="Sezen U.U."/>
            <person name="Trouern-Trend A."/>
            <person name="McMahon S.M."/>
            <person name="Schaberg P.G."/>
            <person name="Yang J."/>
            <person name="Wegrzyn J.L."/>
            <person name="Swenson N.G."/>
        </authorList>
    </citation>
    <scope>NUCLEOTIDE SEQUENCE</scope>
    <source>
        <strain evidence="12">NS2018</strain>
    </source>
</reference>
<dbReference type="PANTHER" id="PTHR22930:SF259">
    <property type="entry name" value="OS08G0106900 PROTEIN"/>
    <property type="match status" value="1"/>
</dbReference>
<accession>A0AA39S413</accession>
<keyword evidence="4" id="KW-0540">Nuclease</keyword>
<evidence type="ECO:0000256" key="7">
    <source>
        <dbReference type="ARBA" id="ARBA00023242"/>
    </source>
</evidence>
<sequence length="334" mass="38672">MSSTSEEIEVEEEEIEGEEVEDGEDEEEMETEEMEEEEMDEEVYEAIKHLLMAIQAVVHMLNEFVAIIRATYIERPLTRRPISRTGYSYIHKSLKQDPQDFRQLYRMYPDVFRKLCCIIREKTLLQDTKYVCIEEMLGTFLLTVGQNSRYCQTRNTFGRSHFTTSNNFNKILKALNTIATEMMAKPGPTVPAKIRESTRFYPYFKDCIEAIDGTHIPALITGRDVSSYRDRHGIISQNVLAACNFDLEFIYVLSGWEGSAHDSRVLNDALSRRNGLKVPPDNESSSPPANEDEFEPIFQTQEEQREIGNQWRASIATNMWEDVMQNENNDNEAE</sequence>
<reference evidence="12" key="2">
    <citation type="submission" date="2023-06" db="EMBL/GenBank/DDBJ databases">
        <authorList>
            <person name="Swenson N.G."/>
            <person name="Wegrzyn J.L."/>
            <person name="Mcevoy S.L."/>
        </authorList>
    </citation>
    <scope>NUCLEOTIDE SEQUENCE</scope>
    <source>
        <strain evidence="12">NS2018</strain>
        <tissue evidence="12">Leaf</tissue>
    </source>
</reference>
<dbReference type="PANTHER" id="PTHR22930">
    <property type="match status" value="1"/>
</dbReference>
<keyword evidence="5" id="KW-0479">Metal-binding</keyword>
<comment type="similarity">
    <text evidence="3">Belongs to the HARBI1 family.</text>
</comment>
<dbReference type="InterPro" id="IPR045249">
    <property type="entry name" value="HARBI1-like"/>
</dbReference>
<dbReference type="Pfam" id="PF13359">
    <property type="entry name" value="DDE_Tnp_4"/>
    <property type="match status" value="1"/>
</dbReference>
<proteinExistence type="inferred from homology"/>
<evidence type="ECO:0000256" key="5">
    <source>
        <dbReference type="ARBA" id="ARBA00022723"/>
    </source>
</evidence>
<feature type="coiled-coil region" evidence="8">
    <location>
        <begin position="1"/>
        <end position="40"/>
    </location>
</feature>
<feature type="domain" description="DDE Tnp4" evidence="10">
    <location>
        <begin position="211"/>
        <end position="268"/>
    </location>
</feature>
<dbReference type="EMBL" id="JAUESC010000381">
    <property type="protein sequence ID" value="KAK0589981.1"/>
    <property type="molecule type" value="Genomic_DNA"/>
</dbReference>
<comment type="cofactor">
    <cofactor evidence="1">
        <name>a divalent metal cation</name>
        <dbReference type="ChEBI" id="CHEBI:60240"/>
    </cofactor>
</comment>
<comment type="subcellular location">
    <subcellularLocation>
        <location evidence="2">Nucleus</location>
    </subcellularLocation>
</comment>
<dbReference type="AlphaFoldDB" id="A0AA39S413"/>
<dbReference type="GO" id="GO:0004518">
    <property type="term" value="F:nuclease activity"/>
    <property type="evidence" value="ECO:0007669"/>
    <property type="project" value="UniProtKB-KW"/>
</dbReference>
<evidence type="ECO:0000256" key="3">
    <source>
        <dbReference type="ARBA" id="ARBA00006958"/>
    </source>
</evidence>
<evidence type="ECO:0000259" key="10">
    <source>
        <dbReference type="Pfam" id="PF13359"/>
    </source>
</evidence>